<reference evidence="3 4" key="1">
    <citation type="journal article" date="2013" name="Proc. Natl. Acad. Sci. U.S.A.">
        <title>Fine-scale variation in meiotic recombination in Mimulus inferred from population shotgun sequencing.</title>
        <authorList>
            <person name="Hellsten U."/>
            <person name="Wright K.M."/>
            <person name="Jenkins J."/>
            <person name="Shu S."/>
            <person name="Yuan Y."/>
            <person name="Wessler S.R."/>
            <person name="Schmutz J."/>
            <person name="Willis J.H."/>
            <person name="Rokhsar D.S."/>
        </authorList>
    </citation>
    <scope>NUCLEOTIDE SEQUENCE [LARGE SCALE GENOMIC DNA]</scope>
    <source>
        <strain evidence="4">cv. DUN x IM62</strain>
    </source>
</reference>
<dbReference type="Gene3D" id="1.10.110.10">
    <property type="entry name" value="Plant lipid-transfer and hydrophobic proteins"/>
    <property type="match status" value="1"/>
</dbReference>
<dbReference type="EMBL" id="KI632223">
    <property type="protein sequence ID" value="EYU21344.1"/>
    <property type="molecule type" value="Genomic_DNA"/>
</dbReference>
<dbReference type="PANTHER" id="PTHR33122">
    <property type="entry name" value="LIPID BINDING PROTEIN-RELATED"/>
    <property type="match status" value="1"/>
</dbReference>
<dbReference type="OrthoDB" id="643149at2759"/>
<sequence>MGSSSSYQKIAILAIFFVVVLGVATTTANGQMVCKMTLGDFLACKSAATPPNPPPPSAACCSGISHADLSCLCSFKNNTLLPSFGIDPNLALQLPKKCNIPLPSKC</sequence>
<evidence type="ECO:0000256" key="1">
    <source>
        <dbReference type="SAM" id="SignalP"/>
    </source>
</evidence>
<evidence type="ECO:0000313" key="4">
    <source>
        <dbReference type="Proteomes" id="UP000030748"/>
    </source>
</evidence>
<dbReference type="SMART" id="SM00499">
    <property type="entry name" value="AAI"/>
    <property type="match status" value="1"/>
</dbReference>
<dbReference type="AlphaFoldDB" id="A0A022Q0P8"/>
<organism evidence="3 4">
    <name type="scientific">Erythranthe guttata</name>
    <name type="common">Yellow monkey flower</name>
    <name type="synonym">Mimulus guttatus</name>
    <dbReference type="NCBI Taxonomy" id="4155"/>
    <lineage>
        <taxon>Eukaryota</taxon>
        <taxon>Viridiplantae</taxon>
        <taxon>Streptophyta</taxon>
        <taxon>Embryophyta</taxon>
        <taxon>Tracheophyta</taxon>
        <taxon>Spermatophyta</taxon>
        <taxon>Magnoliopsida</taxon>
        <taxon>eudicotyledons</taxon>
        <taxon>Gunneridae</taxon>
        <taxon>Pentapetalae</taxon>
        <taxon>asterids</taxon>
        <taxon>lamiids</taxon>
        <taxon>Lamiales</taxon>
        <taxon>Phrymaceae</taxon>
        <taxon>Erythranthe</taxon>
    </lineage>
</organism>
<dbReference type="PANTHER" id="PTHR33122:SF63">
    <property type="entry name" value="BIFUNCTIONAL INHIBITOR_PLANT LIPID TRANSFER PROTEIN_SEED STORAGE HELICAL DOMAIN-CONTAINING PROTEIN"/>
    <property type="match status" value="1"/>
</dbReference>
<dbReference type="KEGG" id="egt:105975873"/>
<dbReference type="STRING" id="4155.A0A022Q0P8"/>
<accession>A0A022Q0P8</accession>
<dbReference type="PhylomeDB" id="A0A022Q0P8"/>
<dbReference type="InterPro" id="IPR016140">
    <property type="entry name" value="Bifunc_inhib/LTP/seed_store"/>
</dbReference>
<feature type="signal peptide" evidence="1">
    <location>
        <begin position="1"/>
        <end position="30"/>
    </location>
</feature>
<dbReference type="GO" id="GO:0009627">
    <property type="term" value="P:systemic acquired resistance"/>
    <property type="evidence" value="ECO:0007669"/>
    <property type="project" value="InterPro"/>
</dbReference>
<evidence type="ECO:0000313" key="3">
    <source>
        <dbReference type="EMBL" id="EYU21344.1"/>
    </source>
</evidence>
<keyword evidence="1" id="KW-0732">Signal</keyword>
<feature type="chain" id="PRO_5001506468" description="Bifunctional inhibitor/plant lipid transfer protein/seed storage helical domain-containing protein" evidence="1">
    <location>
        <begin position="31"/>
        <end position="106"/>
    </location>
</feature>
<evidence type="ECO:0000259" key="2">
    <source>
        <dbReference type="SMART" id="SM00499"/>
    </source>
</evidence>
<gene>
    <name evidence="3" type="ORF">MIMGU_mgv1a016805mg</name>
</gene>
<dbReference type="SUPFAM" id="SSF47699">
    <property type="entry name" value="Bifunctional inhibitor/lipid-transfer protein/seed storage 2S albumin"/>
    <property type="match status" value="1"/>
</dbReference>
<name>A0A022Q0P8_ERYGU</name>
<dbReference type="Proteomes" id="UP000030748">
    <property type="component" value="Unassembled WGS sequence"/>
</dbReference>
<dbReference type="Pfam" id="PF14368">
    <property type="entry name" value="LTP_2"/>
    <property type="match status" value="1"/>
</dbReference>
<dbReference type="InterPro" id="IPR039265">
    <property type="entry name" value="DIR1-like"/>
</dbReference>
<proteinExistence type="predicted"/>
<keyword evidence="4" id="KW-1185">Reference proteome</keyword>
<protein>
    <recommendedName>
        <fullName evidence="2">Bifunctional inhibitor/plant lipid transfer protein/seed storage helical domain-containing protein</fullName>
    </recommendedName>
</protein>
<dbReference type="OMA" id="APTAQCC"/>
<dbReference type="InterPro" id="IPR036312">
    <property type="entry name" value="Bifun_inhib/LTP/seed_sf"/>
</dbReference>
<dbReference type="GO" id="GO:0005504">
    <property type="term" value="F:fatty acid binding"/>
    <property type="evidence" value="ECO:0007669"/>
    <property type="project" value="InterPro"/>
</dbReference>
<feature type="domain" description="Bifunctional inhibitor/plant lipid transfer protein/seed storage helical" evidence="2">
    <location>
        <begin position="34"/>
        <end position="106"/>
    </location>
</feature>
<dbReference type="eggNOG" id="ENOG502S7QX">
    <property type="taxonomic scope" value="Eukaryota"/>
</dbReference>